<keyword evidence="2 3" id="KW-0378">Hydrolase</keyword>
<dbReference type="InterPro" id="IPR050309">
    <property type="entry name" value="Type-B_Carboxylest/Lipase"/>
</dbReference>
<comment type="similarity">
    <text evidence="1 3">Belongs to the type-B carboxylesterase/lipase family.</text>
</comment>
<evidence type="ECO:0000256" key="2">
    <source>
        <dbReference type="ARBA" id="ARBA00022801"/>
    </source>
</evidence>
<gene>
    <name evidence="5" type="ORF">F5878DRAFT_718780</name>
</gene>
<dbReference type="InterPro" id="IPR002018">
    <property type="entry name" value="CarbesteraseB"/>
</dbReference>
<sequence length="560" mass="60047">MLTTVVAALERVAALISPLGPVVDLGYAAFAGNTTSPSGIIDSNVTFFGGIPYAEPPLGSLRWRAPKMLNEDGVSSIVTDARNWGPPCIQTPAVVGVGSEDCLTLNVWKPTNTSAGDKLPVAVYIHGGGFYAGSPQGFPLYDWVAQHPTGLIGASITYRLGMLGFFAGPTIDGASDNIDLNVGLLDQRGGLEWLQRHVDRFGGDPEDITIYGESAGGASMVMHVTAYGGTRPIPFKRVVAESIGFGPTMTDAQIEQYTNSSATFVGCPSSGTEMFSCMRNASIGAIVGAINSIPAGKFSPVVEGIGGFMPDLPSRLIHAGNFSTVEALIAGHCTGDGKTFAGGSPNQFVTDEDIKDIVFTRWPGVSNETRDQALAMYPAPNTTDAEITSEWDRAWLMAGEVIFTCMDWFLAEAMLNRSVQNVYSYAWNAPDTVLYNERPYLGAMHTSDLYFLFDGTNTFANAGNTFTPFNASESVVSREAIAYWTSFAQSGNASSAKILTSPAWEVFAPTGHSQANERQRLLISRGNDTDTASQMQFVSSAERERCMFWMSEGVTKQTRV</sequence>
<evidence type="ECO:0000313" key="6">
    <source>
        <dbReference type="Proteomes" id="UP001163846"/>
    </source>
</evidence>
<evidence type="ECO:0000259" key="4">
    <source>
        <dbReference type="Pfam" id="PF00135"/>
    </source>
</evidence>
<keyword evidence="6" id="KW-1185">Reference proteome</keyword>
<dbReference type="EMBL" id="MU806407">
    <property type="protein sequence ID" value="KAJ3835491.1"/>
    <property type="molecule type" value="Genomic_DNA"/>
</dbReference>
<feature type="domain" description="Carboxylesterase type B" evidence="4">
    <location>
        <begin position="21"/>
        <end position="528"/>
    </location>
</feature>
<dbReference type="InterPro" id="IPR019819">
    <property type="entry name" value="Carboxylesterase_B_CS"/>
</dbReference>
<name>A0AA38P3L4_9AGAR</name>
<organism evidence="5 6">
    <name type="scientific">Lentinula raphanica</name>
    <dbReference type="NCBI Taxonomy" id="153919"/>
    <lineage>
        <taxon>Eukaryota</taxon>
        <taxon>Fungi</taxon>
        <taxon>Dikarya</taxon>
        <taxon>Basidiomycota</taxon>
        <taxon>Agaricomycotina</taxon>
        <taxon>Agaricomycetes</taxon>
        <taxon>Agaricomycetidae</taxon>
        <taxon>Agaricales</taxon>
        <taxon>Marasmiineae</taxon>
        <taxon>Omphalotaceae</taxon>
        <taxon>Lentinula</taxon>
    </lineage>
</organism>
<dbReference type="Proteomes" id="UP001163846">
    <property type="component" value="Unassembled WGS sequence"/>
</dbReference>
<dbReference type="PROSITE" id="PS00941">
    <property type="entry name" value="CARBOXYLESTERASE_B_2"/>
    <property type="match status" value="1"/>
</dbReference>
<dbReference type="InterPro" id="IPR019826">
    <property type="entry name" value="Carboxylesterase_B_AS"/>
</dbReference>
<dbReference type="SUPFAM" id="SSF53474">
    <property type="entry name" value="alpha/beta-Hydrolases"/>
    <property type="match status" value="1"/>
</dbReference>
<evidence type="ECO:0000256" key="3">
    <source>
        <dbReference type="RuleBase" id="RU361235"/>
    </source>
</evidence>
<evidence type="ECO:0000313" key="5">
    <source>
        <dbReference type="EMBL" id="KAJ3835491.1"/>
    </source>
</evidence>
<accession>A0AA38P3L4</accession>
<dbReference type="Pfam" id="PF00135">
    <property type="entry name" value="COesterase"/>
    <property type="match status" value="1"/>
</dbReference>
<dbReference type="Gene3D" id="3.40.50.1820">
    <property type="entry name" value="alpha/beta hydrolase"/>
    <property type="match status" value="1"/>
</dbReference>
<dbReference type="GO" id="GO:0016787">
    <property type="term" value="F:hydrolase activity"/>
    <property type="evidence" value="ECO:0007669"/>
    <property type="project" value="UniProtKB-KW"/>
</dbReference>
<protein>
    <recommendedName>
        <fullName evidence="3">Carboxylic ester hydrolase</fullName>
        <ecNumber evidence="3">3.1.1.-</ecNumber>
    </recommendedName>
</protein>
<dbReference type="EC" id="3.1.1.-" evidence="3"/>
<dbReference type="PROSITE" id="PS00122">
    <property type="entry name" value="CARBOXYLESTERASE_B_1"/>
    <property type="match status" value="1"/>
</dbReference>
<comment type="caution">
    <text evidence="5">The sequence shown here is derived from an EMBL/GenBank/DDBJ whole genome shotgun (WGS) entry which is preliminary data.</text>
</comment>
<dbReference type="PANTHER" id="PTHR11559">
    <property type="entry name" value="CARBOXYLESTERASE"/>
    <property type="match status" value="1"/>
</dbReference>
<proteinExistence type="inferred from homology"/>
<evidence type="ECO:0000256" key="1">
    <source>
        <dbReference type="ARBA" id="ARBA00005964"/>
    </source>
</evidence>
<dbReference type="AlphaFoldDB" id="A0AA38P3L4"/>
<dbReference type="InterPro" id="IPR029058">
    <property type="entry name" value="AB_hydrolase_fold"/>
</dbReference>
<reference evidence="5" key="1">
    <citation type="submission" date="2022-08" db="EMBL/GenBank/DDBJ databases">
        <authorList>
            <consortium name="DOE Joint Genome Institute"/>
            <person name="Min B."/>
            <person name="Riley R."/>
            <person name="Sierra-Patev S."/>
            <person name="Naranjo-Ortiz M."/>
            <person name="Looney B."/>
            <person name="Konkel Z."/>
            <person name="Slot J.C."/>
            <person name="Sakamoto Y."/>
            <person name="Steenwyk J.L."/>
            <person name="Rokas A."/>
            <person name="Carro J."/>
            <person name="Camarero S."/>
            <person name="Ferreira P."/>
            <person name="Molpeceres G."/>
            <person name="Ruiz-Duenas F.J."/>
            <person name="Serrano A."/>
            <person name="Henrissat B."/>
            <person name="Drula E."/>
            <person name="Hughes K.W."/>
            <person name="Mata J.L."/>
            <person name="Ishikawa N.K."/>
            <person name="Vargas-Isla R."/>
            <person name="Ushijima S."/>
            <person name="Smith C.A."/>
            <person name="Ahrendt S."/>
            <person name="Andreopoulos W."/>
            <person name="He G."/>
            <person name="Labutti K."/>
            <person name="Lipzen A."/>
            <person name="Ng V."/>
            <person name="Sandor L."/>
            <person name="Barry K."/>
            <person name="Martinez A.T."/>
            <person name="Xiao Y."/>
            <person name="Gibbons J.G."/>
            <person name="Terashima K."/>
            <person name="Hibbett D.S."/>
            <person name="Grigoriev I.V."/>
        </authorList>
    </citation>
    <scope>NUCLEOTIDE SEQUENCE</scope>
    <source>
        <strain evidence="5">TFB9207</strain>
    </source>
</reference>